<name>A0ACD1HYZ7_9EURO</name>
<dbReference type="Proteomes" id="UP000249748">
    <property type="component" value="Unassembled WGS sequence"/>
</dbReference>
<reference evidence="1" key="1">
    <citation type="submission" date="2018-02" db="EMBL/GenBank/DDBJ databases">
        <title>The genomes of Aspergillus section Nigri reveals drivers in fungal speciation.</title>
        <authorList>
            <consortium name="DOE Joint Genome Institute"/>
            <person name="Vesth T.C."/>
            <person name="Nybo J."/>
            <person name="Theobald S."/>
            <person name="Brandl J."/>
            <person name="Frisvad J.C."/>
            <person name="Nielsen K.F."/>
            <person name="Lyhne E.K."/>
            <person name="Kogle M.E."/>
            <person name="Kuo A."/>
            <person name="Riley R."/>
            <person name="Clum A."/>
            <person name="Nolan M."/>
            <person name="Lipzen A."/>
            <person name="Salamov A."/>
            <person name="Henrissat B."/>
            <person name="Wiebenga A."/>
            <person name="De vries R.P."/>
            <person name="Grigoriev I.V."/>
            <person name="Mortensen U.H."/>
            <person name="Andersen M.R."/>
            <person name="Baker S.E."/>
        </authorList>
    </citation>
    <scope>NUCLEOTIDE SEQUENCE</scope>
    <source>
        <strain evidence="1">CBS 115574</strain>
    </source>
</reference>
<keyword evidence="2" id="KW-1185">Reference proteome</keyword>
<gene>
    <name evidence="1" type="ORF">BO79DRAFT_72960</name>
</gene>
<evidence type="ECO:0000313" key="2">
    <source>
        <dbReference type="Proteomes" id="UP000249748"/>
    </source>
</evidence>
<dbReference type="EMBL" id="KZ824595">
    <property type="protein sequence ID" value="RAK83204.1"/>
    <property type="molecule type" value="Genomic_DNA"/>
</dbReference>
<organism evidence="1 2">
    <name type="scientific">Aspergillus costaricaensis CBS 115574</name>
    <dbReference type="NCBI Taxonomy" id="1448317"/>
    <lineage>
        <taxon>Eukaryota</taxon>
        <taxon>Fungi</taxon>
        <taxon>Dikarya</taxon>
        <taxon>Ascomycota</taxon>
        <taxon>Pezizomycotina</taxon>
        <taxon>Eurotiomycetes</taxon>
        <taxon>Eurotiomycetidae</taxon>
        <taxon>Eurotiales</taxon>
        <taxon>Aspergillaceae</taxon>
        <taxon>Aspergillus</taxon>
        <taxon>Aspergillus subgen. Circumdati</taxon>
    </lineage>
</organism>
<proteinExistence type="predicted"/>
<protein>
    <submittedName>
        <fullName evidence="1">Uncharacterized protein</fullName>
    </submittedName>
</protein>
<evidence type="ECO:0000313" key="1">
    <source>
        <dbReference type="EMBL" id="RAK83204.1"/>
    </source>
</evidence>
<sequence length="170" mass="19155">MPSSMNVPLSLFFPRCSTFSYHFYLDGNLWPMDMTARHAWKHHLRKAVAVFVFLSLTHHRWGNVKHVLLLMTWKIEVRVTDLVMGWTPCVAEGPGSFIRVTCVSQRPFENEWSKSKILSISRDITDAASGAPSLISYAIAERGFLRCLLAIPVFCANTSPPTKIAATFAL</sequence>
<accession>A0ACD1HYZ7</accession>